<keyword evidence="6" id="KW-0411">Iron-sulfur</keyword>
<dbReference type="OrthoDB" id="7456916at2"/>
<dbReference type="EMBL" id="AAOT01000013">
    <property type="protein sequence ID" value="EAR51376.1"/>
    <property type="molecule type" value="Genomic_DNA"/>
</dbReference>
<keyword evidence="2" id="KW-0001">2Fe-2S</keyword>
<sequence>MTALTELLARRAPGHSLERPFYTDPDIYRADLAAIHYRDWLFALPACQLAKPGAYARLQIGAYNVILVKGADGEIRAFHNSCRHRGSVLCKDAAGQVAKLVCPYHQWTYELDGRLIWARDMGPDFDPAAWSLKPVHSRELCGLIYICLAGEPPDFAPFADLARPYLEVHDLGRAKVAHTSSIVENGNWKLVWENNRECYHCGGTHPALCRSFPLDPEVAGVSADGSISPRLQAHFDRCEAAGAPAQFRLAGFAGQYRFARMPLQAPAVSYTMDGKPAVRRPLGRVGLADAGSLLAFHYPSTWNHFLPDISLTFRVTPIGPQQTEVTTWWLVDKDAVEGVDYDLDRLTEVWLATNDEDRAIVEGNQLGINSPAYAPGPYSPVQEDGVEQFVDWYVRTMQRSHAPAALAAE</sequence>
<name>Q2CFB9_OCEGH</name>
<keyword evidence="9" id="KW-0223">Dioxygenase</keyword>
<accession>Q2CFB9</accession>
<dbReference type="PANTHER" id="PTHR43756:SF5">
    <property type="entry name" value="CHOLINE MONOOXYGENASE, CHLOROPLASTIC"/>
    <property type="match status" value="1"/>
</dbReference>
<evidence type="ECO:0000313" key="9">
    <source>
        <dbReference type="EMBL" id="EAR51376.1"/>
    </source>
</evidence>
<evidence type="ECO:0000259" key="8">
    <source>
        <dbReference type="PROSITE" id="PS51296"/>
    </source>
</evidence>
<evidence type="ECO:0000256" key="3">
    <source>
        <dbReference type="ARBA" id="ARBA00022723"/>
    </source>
</evidence>
<organism evidence="9 10">
    <name type="scientific">Oceanicola granulosus (strain ATCC BAA-861 / DSM 15982 / KCTC 12143 / HTCC2516)</name>
    <dbReference type="NCBI Taxonomy" id="314256"/>
    <lineage>
        <taxon>Bacteria</taxon>
        <taxon>Pseudomonadati</taxon>
        <taxon>Pseudomonadota</taxon>
        <taxon>Alphaproteobacteria</taxon>
        <taxon>Rhodobacterales</taxon>
        <taxon>Roseobacteraceae</taxon>
        <taxon>Oceanicola</taxon>
    </lineage>
</organism>
<dbReference type="Pfam" id="PF00355">
    <property type="entry name" value="Rieske"/>
    <property type="match status" value="1"/>
</dbReference>
<dbReference type="GO" id="GO:0051537">
    <property type="term" value="F:2 iron, 2 sulfur cluster binding"/>
    <property type="evidence" value="ECO:0007669"/>
    <property type="project" value="UniProtKB-KW"/>
</dbReference>
<dbReference type="RefSeq" id="WP_007256608.1">
    <property type="nucleotide sequence ID" value="NZ_CH724108.1"/>
</dbReference>
<keyword evidence="4" id="KW-0560">Oxidoreductase</keyword>
<proteinExistence type="predicted"/>
<dbReference type="CDD" id="cd03469">
    <property type="entry name" value="Rieske_RO_Alpha_N"/>
    <property type="match status" value="1"/>
</dbReference>
<dbReference type="PRINTS" id="PR00090">
    <property type="entry name" value="RNGDIOXGNASE"/>
</dbReference>
<keyword evidence="5" id="KW-0408">Iron</keyword>
<dbReference type="HOGENOM" id="CLU_026244_3_0_5"/>
<feature type="domain" description="Rieske" evidence="8">
    <location>
        <begin position="42"/>
        <end position="146"/>
    </location>
</feature>
<evidence type="ECO:0000256" key="4">
    <source>
        <dbReference type="ARBA" id="ARBA00023002"/>
    </source>
</evidence>
<keyword evidence="3" id="KW-0479">Metal-binding</keyword>
<dbReference type="GO" id="GO:0051213">
    <property type="term" value="F:dioxygenase activity"/>
    <property type="evidence" value="ECO:0007669"/>
    <property type="project" value="UniProtKB-KW"/>
</dbReference>
<dbReference type="InterPro" id="IPR015881">
    <property type="entry name" value="ARHD_Rieske_2Fe_2S"/>
</dbReference>
<comment type="caution">
    <text evidence="9">The sequence shown here is derived from an EMBL/GenBank/DDBJ whole genome shotgun (WGS) entry which is preliminary data.</text>
</comment>
<dbReference type="SUPFAM" id="SSF55961">
    <property type="entry name" value="Bet v1-like"/>
    <property type="match status" value="1"/>
</dbReference>
<dbReference type="PROSITE" id="PS00570">
    <property type="entry name" value="RING_HYDROXYL_ALPHA"/>
    <property type="match status" value="1"/>
</dbReference>
<evidence type="ECO:0000256" key="7">
    <source>
        <dbReference type="ARBA" id="ARBA00023027"/>
    </source>
</evidence>
<dbReference type="InterPro" id="IPR001663">
    <property type="entry name" value="Rng_hydr_dOase-A"/>
</dbReference>
<dbReference type="Gene3D" id="2.102.10.10">
    <property type="entry name" value="Rieske [2Fe-2S] iron-sulphur domain"/>
    <property type="match status" value="1"/>
</dbReference>
<evidence type="ECO:0000256" key="1">
    <source>
        <dbReference type="ARBA" id="ARBA00001962"/>
    </source>
</evidence>
<gene>
    <name evidence="9" type="ORF">OG2516_15469</name>
</gene>
<dbReference type="SUPFAM" id="SSF50022">
    <property type="entry name" value="ISP domain"/>
    <property type="match status" value="1"/>
</dbReference>
<protein>
    <submittedName>
        <fullName evidence="9">Putative aromatic-ring hydroxylating dioxygenase, alpha-subunit</fullName>
    </submittedName>
</protein>
<evidence type="ECO:0000256" key="5">
    <source>
        <dbReference type="ARBA" id="ARBA00023004"/>
    </source>
</evidence>
<dbReference type="GO" id="GO:0005506">
    <property type="term" value="F:iron ion binding"/>
    <property type="evidence" value="ECO:0007669"/>
    <property type="project" value="InterPro"/>
</dbReference>
<dbReference type="CDD" id="cd08884">
    <property type="entry name" value="RHO_alpha_C_GbcA-like"/>
    <property type="match status" value="1"/>
</dbReference>
<dbReference type="PANTHER" id="PTHR43756">
    <property type="entry name" value="CHOLINE MONOOXYGENASE, CHLOROPLASTIC"/>
    <property type="match status" value="1"/>
</dbReference>
<comment type="cofactor">
    <cofactor evidence="1">
        <name>Fe cation</name>
        <dbReference type="ChEBI" id="CHEBI:24875"/>
    </cofactor>
</comment>
<dbReference type="AlphaFoldDB" id="Q2CFB9"/>
<evidence type="ECO:0000256" key="6">
    <source>
        <dbReference type="ARBA" id="ARBA00023014"/>
    </source>
</evidence>
<dbReference type="InterPro" id="IPR036922">
    <property type="entry name" value="Rieske_2Fe-2S_sf"/>
</dbReference>
<dbReference type="Pfam" id="PF00848">
    <property type="entry name" value="Ring_hydroxyl_A"/>
    <property type="match status" value="1"/>
</dbReference>
<dbReference type="PROSITE" id="PS51296">
    <property type="entry name" value="RIESKE"/>
    <property type="match status" value="1"/>
</dbReference>
<dbReference type="InterPro" id="IPR015879">
    <property type="entry name" value="Ring_hydroxy_dOase_asu_C_dom"/>
</dbReference>
<dbReference type="Gene3D" id="3.90.380.10">
    <property type="entry name" value="Naphthalene 1,2-dioxygenase Alpha Subunit, Chain A, domain 1"/>
    <property type="match status" value="1"/>
</dbReference>
<keyword evidence="10" id="KW-1185">Reference proteome</keyword>
<dbReference type="InterPro" id="IPR017941">
    <property type="entry name" value="Rieske_2Fe-2S"/>
</dbReference>
<evidence type="ECO:0000256" key="2">
    <source>
        <dbReference type="ARBA" id="ARBA00022714"/>
    </source>
</evidence>
<reference evidence="9 10" key="1">
    <citation type="journal article" date="2010" name="J. Bacteriol.">
        <title>Genome sequences of Oceanicola granulosus HTCC2516(T) and Oceanicola batsensis HTCC2597(TDelta).</title>
        <authorList>
            <person name="Thrash J.C."/>
            <person name="Cho J.C."/>
            <person name="Vergin K.L."/>
            <person name="Giovannoni S.J."/>
        </authorList>
    </citation>
    <scope>NUCLEOTIDE SEQUENCE [LARGE SCALE GENOMIC DNA]</scope>
    <source>
        <strain evidence="10">ATCC BAA-861 / DSM 15982 / KCTC 12143 / HTCC2516</strain>
    </source>
</reference>
<dbReference type="STRING" id="314256.OG2516_15469"/>
<dbReference type="Proteomes" id="UP000003635">
    <property type="component" value="Unassembled WGS sequence"/>
</dbReference>
<keyword evidence="7" id="KW-0520">NAD</keyword>
<evidence type="ECO:0000313" key="10">
    <source>
        <dbReference type="Proteomes" id="UP000003635"/>
    </source>
</evidence>
<dbReference type="eggNOG" id="COG4638">
    <property type="taxonomic scope" value="Bacteria"/>
</dbReference>